<dbReference type="PANTHER" id="PTHR11042:SF138">
    <property type="entry name" value="SERINE_THREONINE-PROTEIN KINASE IKS1-RELATED"/>
    <property type="match status" value="1"/>
</dbReference>
<evidence type="ECO:0000256" key="5">
    <source>
        <dbReference type="ARBA" id="ARBA00022777"/>
    </source>
</evidence>
<feature type="compositionally biased region" description="Polar residues" evidence="10">
    <location>
        <begin position="151"/>
        <end position="169"/>
    </location>
</feature>
<dbReference type="OrthoDB" id="1405469at2759"/>
<dbReference type="InterPro" id="IPR008271">
    <property type="entry name" value="Ser/Thr_kinase_AS"/>
</dbReference>
<evidence type="ECO:0000256" key="9">
    <source>
        <dbReference type="ARBA" id="ARBA00048679"/>
    </source>
</evidence>
<dbReference type="SMART" id="SM00220">
    <property type="entry name" value="S_TKc"/>
    <property type="match status" value="1"/>
</dbReference>
<evidence type="ECO:0000256" key="11">
    <source>
        <dbReference type="SAM" id="Phobius"/>
    </source>
</evidence>
<feature type="compositionally biased region" description="Polar residues" evidence="10">
    <location>
        <begin position="557"/>
        <end position="566"/>
    </location>
</feature>
<reference evidence="13" key="1">
    <citation type="submission" date="2021-06" db="EMBL/GenBank/DDBJ databases">
        <authorList>
            <person name="Kallberg Y."/>
            <person name="Tangrot J."/>
            <person name="Rosling A."/>
        </authorList>
    </citation>
    <scope>NUCLEOTIDE SEQUENCE</scope>
    <source>
        <strain evidence="13">CL551</strain>
    </source>
</reference>
<dbReference type="PANTHER" id="PTHR11042">
    <property type="entry name" value="EUKARYOTIC TRANSLATION INITIATION FACTOR 2-ALPHA KINASE EIF2-ALPHA KINASE -RELATED"/>
    <property type="match status" value="1"/>
</dbReference>
<evidence type="ECO:0000259" key="12">
    <source>
        <dbReference type="PROSITE" id="PS50011"/>
    </source>
</evidence>
<keyword evidence="14" id="KW-1185">Reference proteome</keyword>
<dbReference type="GO" id="GO:0005634">
    <property type="term" value="C:nucleus"/>
    <property type="evidence" value="ECO:0007669"/>
    <property type="project" value="TreeGrafter"/>
</dbReference>
<evidence type="ECO:0000256" key="4">
    <source>
        <dbReference type="ARBA" id="ARBA00022741"/>
    </source>
</evidence>
<keyword evidence="6" id="KW-0067">ATP-binding</keyword>
<dbReference type="FunFam" id="3.30.200.20:FF:000306">
    <property type="entry name" value="IKS protein kinase"/>
    <property type="match status" value="1"/>
</dbReference>
<dbReference type="GO" id="GO:0005737">
    <property type="term" value="C:cytoplasm"/>
    <property type="evidence" value="ECO:0007669"/>
    <property type="project" value="TreeGrafter"/>
</dbReference>
<evidence type="ECO:0000256" key="1">
    <source>
        <dbReference type="ARBA" id="ARBA00012513"/>
    </source>
</evidence>
<comment type="catalytic activity">
    <reaction evidence="8">
        <text>L-threonyl-[protein] + ATP = O-phospho-L-threonyl-[protein] + ADP + H(+)</text>
        <dbReference type="Rhea" id="RHEA:46608"/>
        <dbReference type="Rhea" id="RHEA-COMP:11060"/>
        <dbReference type="Rhea" id="RHEA-COMP:11605"/>
        <dbReference type="ChEBI" id="CHEBI:15378"/>
        <dbReference type="ChEBI" id="CHEBI:30013"/>
        <dbReference type="ChEBI" id="CHEBI:30616"/>
        <dbReference type="ChEBI" id="CHEBI:61977"/>
        <dbReference type="ChEBI" id="CHEBI:456216"/>
        <dbReference type="EC" id="2.7.11.1"/>
    </reaction>
</comment>
<feature type="compositionally biased region" description="Polar residues" evidence="10">
    <location>
        <begin position="32"/>
        <end position="44"/>
    </location>
</feature>
<dbReference type="Gene3D" id="1.10.510.10">
    <property type="entry name" value="Transferase(Phosphotransferase) domain 1"/>
    <property type="match status" value="1"/>
</dbReference>
<feature type="region of interest" description="Disordered" evidence="10">
    <location>
        <begin position="22"/>
        <end position="44"/>
    </location>
</feature>
<keyword evidence="11" id="KW-1133">Transmembrane helix</keyword>
<protein>
    <recommendedName>
        <fullName evidence="1">non-specific serine/threonine protein kinase</fullName>
        <ecNumber evidence="1">2.7.11.1</ecNumber>
    </recommendedName>
</protein>
<accession>A0A9N9G550</accession>
<dbReference type="PROSITE" id="PS00108">
    <property type="entry name" value="PROTEIN_KINASE_ST"/>
    <property type="match status" value="1"/>
</dbReference>
<dbReference type="InterPro" id="IPR000719">
    <property type="entry name" value="Prot_kinase_dom"/>
</dbReference>
<feature type="region of interest" description="Disordered" evidence="10">
    <location>
        <begin position="134"/>
        <end position="180"/>
    </location>
</feature>
<feature type="domain" description="Protein kinase" evidence="12">
    <location>
        <begin position="191"/>
        <end position="545"/>
    </location>
</feature>
<dbReference type="EC" id="2.7.11.1" evidence="1"/>
<dbReference type="InterPro" id="IPR050339">
    <property type="entry name" value="CC_SR_Kinase"/>
</dbReference>
<evidence type="ECO:0000313" key="14">
    <source>
        <dbReference type="Proteomes" id="UP000789342"/>
    </source>
</evidence>
<keyword evidence="11" id="KW-0472">Membrane</keyword>
<feature type="transmembrane region" description="Helical" evidence="11">
    <location>
        <begin position="711"/>
        <end position="731"/>
    </location>
</feature>
<dbReference type="SUPFAM" id="SSF56112">
    <property type="entry name" value="Protein kinase-like (PK-like)"/>
    <property type="match status" value="1"/>
</dbReference>
<gene>
    <name evidence="13" type="ORF">AMORRO_LOCUS6774</name>
</gene>
<dbReference type="PROSITE" id="PS50011">
    <property type="entry name" value="PROTEIN_KINASE_DOM"/>
    <property type="match status" value="1"/>
</dbReference>
<evidence type="ECO:0000256" key="6">
    <source>
        <dbReference type="ARBA" id="ARBA00022840"/>
    </source>
</evidence>
<sequence length="774" mass="87702">MSISTESDEFFLNAHRGTRSRRNTFAYGDSGGSQLPQGQISSSSNELVPYSKDWTVILRNENAGQLVLYNAANRRFSVRRLQQNDTSSTVQAFSTPHSCYMCGRPFDASHTKTPEPDFMARNYFRLLENSESSNLGPGITRERSSSSSLSETFSHQTFTPTTEIPASSDNIEDPPTLSQSSFNQGYYERFFIEEKKLGRGYRGSVYLCKHVLDNVPLGEYAIKKVAVGDNHAWLARMLREVHLLEKLRHPNIVEYKHAWLEYHQLTNFGPQVPCLFILMERANGGNLEEYIDVQPQLSFEQDSGEKLTSMKRKLRAKRMRHADHMCEEPSTSTSPVISKRLLDVQEINLLFMNICEGLAHLHQQGIVHRDLKPSNLLLHYNDPNNRVGIPRILISDFGECEILDELTDRDRTGATGTLEFMAPELLTVDDRGLYLKDYSPKSDMWSLGMVLHYLCYSRLPYRQVEDVDLLKDEILHFQGNSIRFSEYDASIRGTSNERRIPLYLRSLITRLLSRNSKDRPSCEEILNSIGEIKSTFRESVNEPLFADLPSMSDGEPQVSTASASVDSESEFSKLSGVVFNNHLEIEQSDPASETSSSKLVVDNEQLGDDNIRRRKKKNGTHEIAGSDVSQSNAYLNVEREVIIGQSPAVVQNIPINGSSAAMVRLMPASRSMYFPRIIYSYIFENGGFWKIAKILIFLLKITTCTSPCSPFLPSPWVFYPILIFAILDLLVKKGKTHLMLGFAHVLLISTFAMRGRLCENRAAQGDQNDMWSEL</sequence>
<keyword evidence="2" id="KW-0723">Serine/threonine-protein kinase</keyword>
<dbReference type="GO" id="GO:0004674">
    <property type="term" value="F:protein serine/threonine kinase activity"/>
    <property type="evidence" value="ECO:0007669"/>
    <property type="project" value="UniProtKB-KW"/>
</dbReference>
<dbReference type="InterPro" id="IPR011009">
    <property type="entry name" value="Kinase-like_dom_sf"/>
</dbReference>
<dbReference type="GO" id="GO:0005524">
    <property type="term" value="F:ATP binding"/>
    <property type="evidence" value="ECO:0007669"/>
    <property type="project" value="UniProtKB-KW"/>
</dbReference>
<comment type="catalytic activity">
    <reaction evidence="9">
        <text>L-seryl-[protein] + ATP = O-phospho-L-seryl-[protein] + ADP + H(+)</text>
        <dbReference type="Rhea" id="RHEA:17989"/>
        <dbReference type="Rhea" id="RHEA-COMP:9863"/>
        <dbReference type="Rhea" id="RHEA-COMP:11604"/>
        <dbReference type="ChEBI" id="CHEBI:15378"/>
        <dbReference type="ChEBI" id="CHEBI:29999"/>
        <dbReference type="ChEBI" id="CHEBI:30616"/>
        <dbReference type="ChEBI" id="CHEBI:83421"/>
        <dbReference type="ChEBI" id="CHEBI:456216"/>
        <dbReference type="EC" id="2.7.11.1"/>
    </reaction>
</comment>
<name>A0A9N9G550_9GLOM</name>
<dbReference type="Gene3D" id="3.30.200.20">
    <property type="entry name" value="Phosphorylase Kinase, domain 1"/>
    <property type="match status" value="1"/>
</dbReference>
<keyword evidence="4" id="KW-0547">Nucleotide-binding</keyword>
<keyword evidence="3" id="KW-0808">Transferase</keyword>
<evidence type="ECO:0000256" key="2">
    <source>
        <dbReference type="ARBA" id="ARBA00022527"/>
    </source>
</evidence>
<proteinExistence type="inferred from homology"/>
<dbReference type="Proteomes" id="UP000789342">
    <property type="component" value="Unassembled WGS sequence"/>
</dbReference>
<keyword evidence="5" id="KW-0418">Kinase</keyword>
<evidence type="ECO:0000256" key="10">
    <source>
        <dbReference type="SAM" id="MobiDB-lite"/>
    </source>
</evidence>
<feature type="region of interest" description="Disordered" evidence="10">
    <location>
        <begin position="546"/>
        <end position="566"/>
    </location>
</feature>
<organism evidence="13 14">
    <name type="scientific">Acaulospora morrowiae</name>
    <dbReference type="NCBI Taxonomy" id="94023"/>
    <lineage>
        <taxon>Eukaryota</taxon>
        <taxon>Fungi</taxon>
        <taxon>Fungi incertae sedis</taxon>
        <taxon>Mucoromycota</taxon>
        <taxon>Glomeromycotina</taxon>
        <taxon>Glomeromycetes</taxon>
        <taxon>Diversisporales</taxon>
        <taxon>Acaulosporaceae</taxon>
        <taxon>Acaulospora</taxon>
    </lineage>
</organism>
<comment type="caution">
    <text evidence="13">The sequence shown here is derived from an EMBL/GenBank/DDBJ whole genome shotgun (WGS) entry which is preliminary data.</text>
</comment>
<dbReference type="Pfam" id="PF00069">
    <property type="entry name" value="Pkinase"/>
    <property type="match status" value="1"/>
</dbReference>
<evidence type="ECO:0000256" key="8">
    <source>
        <dbReference type="ARBA" id="ARBA00047899"/>
    </source>
</evidence>
<evidence type="ECO:0000256" key="3">
    <source>
        <dbReference type="ARBA" id="ARBA00022679"/>
    </source>
</evidence>
<evidence type="ECO:0000313" key="13">
    <source>
        <dbReference type="EMBL" id="CAG8577849.1"/>
    </source>
</evidence>
<evidence type="ECO:0000256" key="7">
    <source>
        <dbReference type="ARBA" id="ARBA00037982"/>
    </source>
</evidence>
<keyword evidence="11" id="KW-0812">Transmembrane</keyword>
<feature type="transmembrane region" description="Helical" evidence="11">
    <location>
        <begin position="738"/>
        <end position="757"/>
    </location>
</feature>
<dbReference type="AlphaFoldDB" id="A0A9N9G550"/>
<comment type="similarity">
    <text evidence="7">Belongs to the protein kinase superfamily. Ser/Thr protein kinase family. GCN2 subfamily.</text>
</comment>
<dbReference type="EMBL" id="CAJVPV010004705">
    <property type="protein sequence ID" value="CAG8577849.1"/>
    <property type="molecule type" value="Genomic_DNA"/>
</dbReference>